<evidence type="ECO:0000256" key="1">
    <source>
        <dbReference type="SAM" id="MobiDB-lite"/>
    </source>
</evidence>
<sequence length="926" mass="102525">MNASVHHLTPTLSVIGPRGEAVRQVEYLRTVAGEQVRALINRLQYDVVGHLVAQHDPRLPMPNTTTVFRLDGMAVKTRNVDGGENTLLPGLGGELLQNWDANGNHREMSYDAQLRLRSVTENGVTGFETFSYETVSADPTHNLRGQMTALSDPSGTVQFNSFNMRDQSTEEVRTFEDGKICAGRQRFSAIGALLQTTDAGGHVQQSTFDIAGQLAQVQLQLSGQSVQPILNGADYNAAGRITEQRLGNGVTSHWHYREADGRLLRQYAQKASEPAVQDFEYEYDLVGNTICIVDHTYTPTFFRNQRVDGERTFGYDSVYRLIRATGYNDAPPEDNPGRPHPTDPNDRRNYVESFEYDDGNNLKKLTHIREGNNYTRQMFIDPASNRGVRWKAGDPAPDFRALFDRAGNLLALQPGQPMHWNSRHQLESLILVEHASGPSDQELYHYSQGARVYKRHETHTGTVNHVAEVHYVGSLEIRTRSSGEELHRITVATGTGEVTCLHWVTGKPPGIDADRLCYSHSDHLGSSVTEIDQRAQVISRESYYAFGATSSMAARSQIEADYKFTRYSGKEMDVTGLYYYGARYYAPWLCRWVSADPAGTVDGLNLYAFVSNNPLRFVDPSGGAKAESVIMLYSGFVSTLEGIAGQTLVQIDNVIHQKNIKRNLLANTVGEVVTGILSYEAGNIGGEQVGQLIPDVPHIVSHSRVDRLPFIEAVTGGNVAGDIMAGMAAPITGLGLIGALIPQTSTISVSAIDKAMGIEEAAKDIELNWRSIKDELIHPALNSVLNPEFVMGRLVGAWISILGGAFNLFARAVEAEDIKNRLDPVKIGKIETLLSEWKEAVEQRSAWAEAAFNALGTNVVYPADHIPNVNHMTSPETLAPITRSGLRQKTERTLDYIDRMQKGMAWYKEMGTTDNQFLMRQRAGRR</sequence>
<keyword evidence="3" id="KW-1185">Reference proteome</keyword>
<dbReference type="Gene3D" id="2.180.10.10">
    <property type="entry name" value="RHS repeat-associated core"/>
    <property type="match status" value="1"/>
</dbReference>
<feature type="compositionally biased region" description="Basic and acidic residues" evidence="1">
    <location>
        <begin position="335"/>
        <end position="348"/>
    </location>
</feature>
<dbReference type="InterPro" id="IPR022385">
    <property type="entry name" value="Rhs_assc_core"/>
</dbReference>
<dbReference type="Proteomes" id="UP000253720">
    <property type="component" value="Chromosome"/>
</dbReference>
<dbReference type="InterPro" id="IPR050708">
    <property type="entry name" value="T6SS_VgrG/RHS"/>
</dbReference>
<dbReference type="RefSeq" id="WP_114885125.1">
    <property type="nucleotide sequence ID" value="NZ_CP029608.1"/>
</dbReference>
<organism evidence="2 3">
    <name type="scientific">Pseudomonas kribbensis</name>
    <dbReference type="NCBI Taxonomy" id="1628086"/>
    <lineage>
        <taxon>Bacteria</taxon>
        <taxon>Pseudomonadati</taxon>
        <taxon>Pseudomonadota</taxon>
        <taxon>Gammaproteobacteria</taxon>
        <taxon>Pseudomonadales</taxon>
        <taxon>Pseudomonadaceae</taxon>
        <taxon>Pseudomonas</taxon>
    </lineage>
</organism>
<accession>A0A345RV13</accession>
<dbReference type="PANTHER" id="PTHR32305:SF15">
    <property type="entry name" value="PROTEIN RHSA-RELATED"/>
    <property type="match status" value="1"/>
</dbReference>
<name>A0A345RV13_9PSED</name>
<dbReference type="NCBIfam" id="TIGR03696">
    <property type="entry name" value="Rhs_assc_core"/>
    <property type="match status" value="1"/>
</dbReference>
<feature type="region of interest" description="Disordered" evidence="1">
    <location>
        <begin position="326"/>
        <end position="348"/>
    </location>
</feature>
<dbReference type="AlphaFoldDB" id="A0A345RV13"/>
<proteinExistence type="predicted"/>
<dbReference type="PANTHER" id="PTHR32305">
    <property type="match status" value="1"/>
</dbReference>
<dbReference type="KEGG" id="pke:DLD99_22510"/>
<reference evidence="2 3" key="1">
    <citation type="submission" date="2018-05" db="EMBL/GenBank/DDBJ databases">
        <title>Complete genome sequence of Pseudomonas kribbensis 46-2(T).</title>
        <authorList>
            <person name="Jeong H."/>
            <person name="Lee S.-G."/>
            <person name="Rha E."/>
            <person name="Kim H."/>
        </authorList>
    </citation>
    <scope>NUCLEOTIDE SEQUENCE [LARGE SCALE GENOMIC DNA]</scope>
    <source>
        <strain evidence="2 3">46-2</strain>
    </source>
</reference>
<gene>
    <name evidence="2" type="ORF">DLD99_22510</name>
</gene>
<protein>
    <submittedName>
        <fullName evidence="2">Toxin</fullName>
    </submittedName>
</protein>
<evidence type="ECO:0000313" key="3">
    <source>
        <dbReference type="Proteomes" id="UP000253720"/>
    </source>
</evidence>
<evidence type="ECO:0000313" key="2">
    <source>
        <dbReference type="EMBL" id="AXI63129.1"/>
    </source>
</evidence>
<dbReference type="EMBL" id="CP029608">
    <property type="protein sequence ID" value="AXI63129.1"/>
    <property type="molecule type" value="Genomic_DNA"/>
</dbReference>